<evidence type="ECO:0000256" key="4">
    <source>
        <dbReference type="HAMAP-Rule" id="MF_01185"/>
    </source>
</evidence>
<keyword evidence="4" id="KW-0143">Chaperone</keyword>
<evidence type="ECO:0000313" key="6">
    <source>
        <dbReference type="Proteomes" id="UP000077412"/>
    </source>
</evidence>
<comment type="subcellular location">
    <subcellularLocation>
        <location evidence="4">Cytoplasm</location>
    </subcellularLocation>
</comment>
<dbReference type="Proteomes" id="UP000077412">
    <property type="component" value="Chromosome"/>
</dbReference>
<evidence type="ECO:0000256" key="2">
    <source>
        <dbReference type="ARBA" id="ARBA00022795"/>
    </source>
</evidence>
<dbReference type="STRING" id="255247.ABE41_016925"/>
<evidence type="ECO:0000256" key="1">
    <source>
        <dbReference type="ARBA" id="ARBA00022490"/>
    </source>
</evidence>
<reference evidence="5 6" key="1">
    <citation type="submission" date="2016-08" db="EMBL/GenBank/DDBJ databases">
        <title>Complete genome sequence of Fictibacillus arsenicus G25-54, a strain with toxicity to nematodes and a potential arsenic-resistance activity.</title>
        <authorList>
            <person name="Zheng Z."/>
        </authorList>
    </citation>
    <scope>NUCLEOTIDE SEQUENCE [LARGE SCALE GENOMIC DNA]</scope>
    <source>
        <strain evidence="5 6">G25-54</strain>
    </source>
</reference>
<dbReference type="Gene3D" id="2.30.290.10">
    <property type="entry name" value="BH3618-like"/>
    <property type="match status" value="1"/>
</dbReference>
<dbReference type="InterPro" id="IPR003775">
    <property type="entry name" value="Flagellar_assembly_factor_FliW"/>
</dbReference>
<dbReference type="GO" id="GO:0044780">
    <property type="term" value="P:bacterial-type flagellum assembly"/>
    <property type="evidence" value="ECO:0007669"/>
    <property type="project" value="UniProtKB-UniRule"/>
</dbReference>
<dbReference type="PANTHER" id="PTHR39190">
    <property type="entry name" value="FLAGELLAR ASSEMBLY FACTOR FLIW"/>
    <property type="match status" value="1"/>
</dbReference>
<dbReference type="GO" id="GO:0006417">
    <property type="term" value="P:regulation of translation"/>
    <property type="evidence" value="ECO:0007669"/>
    <property type="project" value="UniProtKB-KW"/>
</dbReference>
<proteinExistence type="inferred from homology"/>
<keyword evidence="3 4" id="KW-0810">Translation regulation</keyword>
<dbReference type="HAMAP" id="MF_01185">
    <property type="entry name" value="FliW"/>
    <property type="match status" value="1"/>
</dbReference>
<comment type="similarity">
    <text evidence="4">Belongs to the FliW family.</text>
</comment>
<sequence>MIIHTKFEETIEVDEKDIIHFEQGLPGFEDEKNFVLIPMEGTPFSTLQSVSTRELAFFTTNPFLFFKEYDFEIIKSVQEYLRIKDVSDVMIQVILTIHEPLEKSTANLQAPLVINYKENLAKQVVLLDTTYGTRHELNESNLMGQEG</sequence>
<dbReference type="SUPFAM" id="SSF141457">
    <property type="entry name" value="BH3618-like"/>
    <property type="match status" value="1"/>
</dbReference>
<accession>A0A1B1Z8C1</accession>
<comment type="subunit">
    <text evidence="4">Interacts with translational regulator CsrA and flagellin(s).</text>
</comment>
<dbReference type="KEGG" id="far:ABE41_016925"/>
<dbReference type="Pfam" id="PF02623">
    <property type="entry name" value="FliW"/>
    <property type="match status" value="1"/>
</dbReference>
<name>A0A1B1Z8C1_9BACL</name>
<dbReference type="OrthoDB" id="9801235at2"/>
<dbReference type="PANTHER" id="PTHR39190:SF1">
    <property type="entry name" value="FLAGELLAR ASSEMBLY FACTOR FLIW"/>
    <property type="match status" value="1"/>
</dbReference>
<dbReference type="AlphaFoldDB" id="A0A1B1Z8C1"/>
<dbReference type="NCBIfam" id="NF009793">
    <property type="entry name" value="PRK13285.1-1"/>
    <property type="match status" value="1"/>
</dbReference>
<keyword evidence="1 4" id="KW-0963">Cytoplasm</keyword>
<evidence type="ECO:0000313" key="5">
    <source>
        <dbReference type="EMBL" id="ANX13694.1"/>
    </source>
</evidence>
<dbReference type="RefSeq" id="WP_066292864.1">
    <property type="nucleotide sequence ID" value="NZ_CP016761.1"/>
</dbReference>
<comment type="function">
    <text evidence="4">Acts as an anti-CsrA protein, binds CsrA and prevents it from repressing translation of its target genes, one of which is flagellin. Binds to flagellin and participates in the assembly of the flagellum.</text>
</comment>
<evidence type="ECO:0000256" key="3">
    <source>
        <dbReference type="ARBA" id="ARBA00022845"/>
    </source>
</evidence>
<gene>
    <name evidence="4" type="primary">fliW</name>
    <name evidence="5" type="ORF">ABE41_016925</name>
</gene>
<keyword evidence="2 4" id="KW-1005">Bacterial flagellum biogenesis</keyword>
<dbReference type="GO" id="GO:0005737">
    <property type="term" value="C:cytoplasm"/>
    <property type="evidence" value="ECO:0007669"/>
    <property type="project" value="UniProtKB-SubCell"/>
</dbReference>
<protein>
    <recommendedName>
        <fullName evidence="4">Flagellar assembly factor FliW</fullName>
    </recommendedName>
</protein>
<keyword evidence="6" id="KW-1185">Reference proteome</keyword>
<organism evidence="5 6">
    <name type="scientific">Fictibacillus arsenicus</name>
    <dbReference type="NCBI Taxonomy" id="255247"/>
    <lineage>
        <taxon>Bacteria</taxon>
        <taxon>Bacillati</taxon>
        <taxon>Bacillota</taxon>
        <taxon>Bacilli</taxon>
        <taxon>Bacillales</taxon>
        <taxon>Fictibacillaceae</taxon>
        <taxon>Fictibacillus</taxon>
    </lineage>
</organism>
<dbReference type="InterPro" id="IPR024046">
    <property type="entry name" value="Flagellar_assmbl_FliW_dom_sf"/>
</dbReference>
<dbReference type="EMBL" id="CP016761">
    <property type="protein sequence ID" value="ANX13694.1"/>
    <property type="molecule type" value="Genomic_DNA"/>
</dbReference>